<dbReference type="GO" id="GO:0020037">
    <property type="term" value="F:heme binding"/>
    <property type="evidence" value="ECO:0007669"/>
    <property type="project" value="UniProtKB-UniRule"/>
</dbReference>
<dbReference type="OrthoDB" id="6880011at2759"/>
<dbReference type="PROSITE" id="PS51402">
    <property type="entry name" value="CATALASE_3"/>
    <property type="match status" value="1"/>
</dbReference>
<reference evidence="16" key="1">
    <citation type="submission" date="2020-01" db="EMBL/GenBank/DDBJ databases">
        <title>Genome Sequencing of Three Apophysomyces-Like Fungal Strains Confirms a Novel Fungal Genus in the Mucoromycota with divergent Burkholderia-like Endosymbiotic Bacteria.</title>
        <authorList>
            <person name="Stajich J.E."/>
            <person name="Macias A.M."/>
            <person name="Carter-House D."/>
            <person name="Lovett B."/>
            <person name="Kasson L.R."/>
            <person name="Berry K."/>
            <person name="Grigoriev I."/>
            <person name="Chang Y."/>
            <person name="Spatafora J."/>
            <person name="Kasson M.T."/>
        </authorList>
    </citation>
    <scope>NUCLEOTIDE SEQUENCE</scope>
    <source>
        <strain evidence="16">NRRL A-21654</strain>
    </source>
</reference>
<dbReference type="Gene3D" id="3.40.50.880">
    <property type="match status" value="1"/>
</dbReference>
<feature type="cross-link" description="3'-histidyl-3-tyrosine (His-Tyr)" evidence="13">
    <location>
        <begin position="362"/>
        <end position="385"/>
    </location>
</feature>
<dbReference type="SUPFAM" id="SSF52317">
    <property type="entry name" value="Class I glutamine amidotransferase-like"/>
    <property type="match status" value="1"/>
</dbReference>
<keyword evidence="9 10" id="KW-0376">Hydrogen peroxide</keyword>
<evidence type="ECO:0000256" key="11">
    <source>
        <dbReference type="PIRSR" id="PIRSR038927-1"/>
    </source>
</evidence>
<dbReference type="Pfam" id="PF18011">
    <property type="entry name" value="Catalase_C"/>
    <property type="match status" value="1"/>
</dbReference>
<evidence type="ECO:0000256" key="6">
    <source>
        <dbReference type="ARBA" id="ARBA00022723"/>
    </source>
</evidence>
<comment type="function">
    <text evidence="10">Occurs in almost all aerobically respiring organisms and serves to protect cells from the toxic effects of hydrogen peroxide.</text>
</comment>
<feature type="binding site" description="axial binding residue" evidence="12">
    <location>
        <position position="385"/>
    </location>
    <ligand>
        <name>heme</name>
        <dbReference type="ChEBI" id="CHEBI:30413"/>
    </ligand>
    <ligandPart>
        <name>Fe</name>
        <dbReference type="ChEBI" id="CHEBI:18248"/>
    </ligandPart>
</feature>
<dbReference type="InterPro" id="IPR011614">
    <property type="entry name" value="Catalase_core"/>
</dbReference>
<feature type="active site" evidence="11">
    <location>
        <position position="98"/>
    </location>
</feature>
<dbReference type="EC" id="1.11.1.6" evidence="3 10"/>
<feature type="active site" evidence="11">
    <location>
        <position position="171"/>
    </location>
</feature>
<dbReference type="Gene3D" id="2.40.180.10">
    <property type="entry name" value="Catalase core domain"/>
    <property type="match status" value="1"/>
</dbReference>
<comment type="cofactor">
    <cofactor evidence="1 10 12">
        <name>heme</name>
        <dbReference type="ChEBI" id="CHEBI:30413"/>
    </cofactor>
</comment>
<dbReference type="PRINTS" id="PR00067">
    <property type="entry name" value="CATALASE"/>
</dbReference>
<evidence type="ECO:0000256" key="4">
    <source>
        <dbReference type="ARBA" id="ARBA00022559"/>
    </source>
</evidence>
<dbReference type="Pfam" id="PF06628">
    <property type="entry name" value="Catalase-rel"/>
    <property type="match status" value="1"/>
</dbReference>
<dbReference type="PROSITE" id="PS00437">
    <property type="entry name" value="CATALASE_1"/>
    <property type="match status" value="1"/>
</dbReference>
<evidence type="ECO:0000256" key="2">
    <source>
        <dbReference type="ARBA" id="ARBA00005329"/>
    </source>
</evidence>
<dbReference type="SMART" id="SM01060">
    <property type="entry name" value="Catalase"/>
    <property type="match status" value="1"/>
</dbReference>
<dbReference type="AlphaFoldDB" id="A0A8H7BW92"/>
<dbReference type="EMBL" id="JABAYA010000002">
    <property type="protein sequence ID" value="KAF7732521.1"/>
    <property type="molecule type" value="Genomic_DNA"/>
</dbReference>
<feature type="chain" id="PRO_5034416216" description="Catalase" evidence="14">
    <location>
        <begin position="25"/>
        <end position="723"/>
    </location>
</feature>
<sequence length="723" mass="80711">MKARGIVYLGIAASIQLLLRGVAGQCAFQKMIMGEGGADAVQAQLEHFTIDTRGTQETTNFGQKINNTDSLKAGLRGPGLMEDFMMREKVMHFERVVHARGVGAHGYFEPYKDWSDLTAADFLRKPGERTPTFVRFSTVLGSRGSPDTVRDVRGFAVRFYTKEGLFDLVGNIIAPFFIQDGIKFPDVIHAGKPEPDTEMPQAGTAHQTAYDFFAARPETLHTVLWVLSGRGIPRSFRQVEGFGVNTFRMINEKGESVFVKFHWKPLQGLSNLIWDEAQKIAGKDIDFHRRDLYNAINRGDYPEYELGVQIIPEEDENKYDFDLLDPTKIVPESLVPVTKLGKMVLNRNVDNFFSETEQVTFHPGHVVRGIGFTNDALLQGRLFSYLDTQLNRMGGPNFLQLPINRPINPVTNNQRDGLMQANIYKGVVAYHPNGLQENTPAVVDATEGGYIDYPEQVDGRKQRGRTAKFFDFYSQPQLFWNSLTPAEQQQLVDGARFEIGKSKSMDVRRRMVDHLNHIDNGLARRVAVAIGVALPDKIEDNKNQTTVGISIEKYPKPDHIRTKTVAILTAPGTNVQEAKAMYDFLDKEGAYVEYIGLGLGTVEGLNITNTYLTTSSVLFEAVYVPGGSSIDILMGKTSKFPYEEPALFVLDAFRHGKPVGASSDGIKLLEAAKVPLPPSEMGEGVQEKDGVIIGQPDDDFQTSFKKALIQQRFWSRLPLDEDI</sequence>
<name>A0A8H7BW92_9FUNG</name>
<dbReference type="CDD" id="cd03132">
    <property type="entry name" value="GATase1_catalase"/>
    <property type="match status" value="1"/>
</dbReference>
<dbReference type="GO" id="GO:0042744">
    <property type="term" value="P:hydrogen peroxide catabolic process"/>
    <property type="evidence" value="ECO:0007669"/>
    <property type="project" value="UniProtKB-UniRule"/>
</dbReference>
<evidence type="ECO:0000256" key="12">
    <source>
        <dbReference type="PIRSR" id="PIRSR038927-2"/>
    </source>
</evidence>
<dbReference type="InterPro" id="IPR018028">
    <property type="entry name" value="Catalase"/>
</dbReference>
<comment type="similarity">
    <text evidence="2 10">Belongs to the catalase family.</text>
</comment>
<feature type="signal peptide" evidence="14">
    <location>
        <begin position="1"/>
        <end position="24"/>
    </location>
</feature>
<keyword evidence="17" id="KW-1185">Reference proteome</keyword>
<dbReference type="InterPro" id="IPR043156">
    <property type="entry name" value="Catalase_clade2_helical"/>
</dbReference>
<proteinExistence type="inferred from homology"/>
<evidence type="ECO:0000256" key="1">
    <source>
        <dbReference type="ARBA" id="ARBA00001971"/>
    </source>
</evidence>
<dbReference type="InterPro" id="IPR020835">
    <property type="entry name" value="Catalase_sf"/>
</dbReference>
<dbReference type="SUPFAM" id="SSF56634">
    <property type="entry name" value="Heme-dependent catalase-like"/>
    <property type="match status" value="1"/>
</dbReference>
<dbReference type="PIRSF" id="PIRSF038927">
    <property type="entry name" value="Catalase_clade2"/>
    <property type="match status" value="1"/>
</dbReference>
<evidence type="ECO:0000256" key="14">
    <source>
        <dbReference type="SAM" id="SignalP"/>
    </source>
</evidence>
<dbReference type="GO" id="GO:0046872">
    <property type="term" value="F:metal ion binding"/>
    <property type="evidence" value="ECO:0007669"/>
    <property type="project" value="UniProtKB-KW"/>
</dbReference>
<dbReference type="InterPro" id="IPR029062">
    <property type="entry name" value="Class_I_gatase-like"/>
</dbReference>
<dbReference type="GO" id="GO:0006979">
    <property type="term" value="P:response to oxidative stress"/>
    <property type="evidence" value="ECO:0007669"/>
    <property type="project" value="InterPro"/>
</dbReference>
<evidence type="ECO:0000256" key="9">
    <source>
        <dbReference type="ARBA" id="ARBA00023324"/>
    </source>
</evidence>
<accession>A0A8H7BW92</accession>
<dbReference type="Pfam" id="PF00199">
    <property type="entry name" value="Catalase"/>
    <property type="match status" value="1"/>
</dbReference>
<keyword evidence="6 10" id="KW-0479">Metal-binding</keyword>
<protein>
    <recommendedName>
        <fullName evidence="3 10">Catalase</fullName>
        <ecNumber evidence="3 10">1.11.1.6</ecNumber>
    </recommendedName>
</protein>
<dbReference type="InterPro" id="IPR002226">
    <property type="entry name" value="Catalase_haem_BS"/>
</dbReference>
<comment type="caution">
    <text evidence="16">The sequence shown here is derived from an EMBL/GenBank/DDBJ whole genome shotgun (WGS) entry which is preliminary data.</text>
</comment>
<evidence type="ECO:0000259" key="15">
    <source>
        <dbReference type="SMART" id="SM01060"/>
    </source>
</evidence>
<dbReference type="InterPro" id="IPR010582">
    <property type="entry name" value="Catalase_immune_responsive"/>
</dbReference>
<keyword evidence="5 10" id="KW-0349">Heme</keyword>
<evidence type="ECO:0000256" key="13">
    <source>
        <dbReference type="PIRSR" id="PIRSR038927-4"/>
    </source>
</evidence>
<dbReference type="GO" id="GO:0004096">
    <property type="term" value="F:catalase activity"/>
    <property type="evidence" value="ECO:0007669"/>
    <property type="project" value="UniProtKB-UniRule"/>
</dbReference>
<keyword evidence="7 10" id="KW-0560">Oxidoreductase</keyword>
<comment type="catalytic activity">
    <reaction evidence="10">
        <text>2 H2O2 = O2 + 2 H2O</text>
        <dbReference type="Rhea" id="RHEA:20309"/>
        <dbReference type="ChEBI" id="CHEBI:15377"/>
        <dbReference type="ChEBI" id="CHEBI:15379"/>
        <dbReference type="ChEBI" id="CHEBI:16240"/>
        <dbReference type="EC" id="1.11.1.6"/>
    </reaction>
</comment>
<evidence type="ECO:0000256" key="7">
    <source>
        <dbReference type="ARBA" id="ARBA00023002"/>
    </source>
</evidence>
<evidence type="ECO:0000256" key="10">
    <source>
        <dbReference type="PIRNR" id="PIRNR038927"/>
    </source>
</evidence>
<evidence type="ECO:0000256" key="3">
    <source>
        <dbReference type="ARBA" id="ARBA00012314"/>
    </source>
</evidence>
<keyword evidence="14" id="KW-0732">Signal</keyword>
<gene>
    <name evidence="16" type="ORF">EC973_003268</name>
</gene>
<dbReference type="Proteomes" id="UP000605846">
    <property type="component" value="Unassembled WGS sequence"/>
</dbReference>
<dbReference type="PANTHER" id="PTHR42821">
    <property type="entry name" value="CATALASE"/>
    <property type="match status" value="1"/>
</dbReference>
<feature type="domain" description="Catalase core" evidence="15">
    <location>
        <begin position="58"/>
        <end position="439"/>
    </location>
</feature>
<dbReference type="Gene3D" id="1.20.1370.20">
    <property type="match status" value="1"/>
</dbReference>
<dbReference type="InterPro" id="IPR024712">
    <property type="entry name" value="Catalase_clade2"/>
</dbReference>
<dbReference type="PANTHER" id="PTHR42821:SF1">
    <property type="entry name" value="CATALASE-B"/>
    <property type="match status" value="1"/>
</dbReference>
<organism evidence="16 17">
    <name type="scientific">Apophysomyces ossiformis</name>
    <dbReference type="NCBI Taxonomy" id="679940"/>
    <lineage>
        <taxon>Eukaryota</taxon>
        <taxon>Fungi</taxon>
        <taxon>Fungi incertae sedis</taxon>
        <taxon>Mucoromycota</taxon>
        <taxon>Mucoromycotina</taxon>
        <taxon>Mucoromycetes</taxon>
        <taxon>Mucorales</taxon>
        <taxon>Mucorineae</taxon>
        <taxon>Mucoraceae</taxon>
        <taxon>Apophysomyces</taxon>
    </lineage>
</organism>
<keyword evidence="4 10" id="KW-0575">Peroxidase</keyword>
<evidence type="ECO:0000313" key="17">
    <source>
        <dbReference type="Proteomes" id="UP000605846"/>
    </source>
</evidence>
<evidence type="ECO:0000256" key="5">
    <source>
        <dbReference type="ARBA" id="ARBA00022617"/>
    </source>
</evidence>
<keyword evidence="8 10" id="KW-0408">Iron</keyword>
<dbReference type="GO" id="GO:0005829">
    <property type="term" value="C:cytosol"/>
    <property type="evidence" value="ECO:0007669"/>
    <property type="project" value="TreeGrafter"/>
</dbReference>
<dbReference type="InterPro" id="IPR041399">
    <property type="entry name" value="Catalase_large_C"/>
</dbReference>
<evidence type="ECO:0000256" key="8">
    <source>
        <dbReference type="ARBA" id="ARBA00023004"/>
    </source>
</evidence>
<evidence type="ECO:0000313" key="16">
    <source>
        <dbReference type="EMBL" id="KAF7732521.1"/>
    </source>
</evidence>